<evidence type="ECO:0000256" key="1">
    <source>
        <dbReference type="ARBA" id="ARBA00004201"/>
    </source>
</evidence>
<evidence type="ECO:0000256" key="5">
    <source>
        <dbReference type="ARBA" id="ARBA00038493"/>
    </source>
</evidence>
<dbReference type="InterPro" id="IPR050325">
    <property type="entry name" value="Prot/Nucl_acid_deglycase"/>
</dbReference>
<evidence type="ECO:0000256" key="4">
    <source>
        <dbReference type="ARBA" id="ARBA00023239"/>
    </source>
</evidence>
<name>A0AAV5QSD0_9ASCO</name>
<reference evidence="9 10" key="1">
    <citation type="journal article" date="2023" name="Elife">
        <title>Identification of key yeast species and microbe-microbe interactions impacting larval growth of Drosophila in the wild.</title>
        <authorList>
            <person name="Mure A."/>
            <person name="Sugiura Y."/>
            <person name="Maeda R."/>
            <person name="Honda K."/>
            <person name="Sakurai N."/>
            <person name="Takahashi Y."/>
            <person name="Watada M."/>
            <person name="Katoh T."/>
            <person name="Gotoh A."/>
            <person name="Gotoh Y."/>
            <person name="Taniguchi I."/>
            <person name="Nakamura K."/>
            <person name="Hayashi T."/>
            <person name="Katayama T."/>
            <person name="Uemura T."/>
            <person name="Hattori Y."/>
        </authorList>
    </citation>
    <scope>NUCLEOTIDE SEQUENCE [LARGE SCALE GENOMIC DNA]</scope>
    <source>
        <strain evidence="9 10">SC-9</strain>
    </source>
</reference>
<evidence type="ECO:0000256" key="6">
    <source>
        <dbReference type="ARBA" id="ARBA00048082"/>
    </source>
</evidence>
<keyword evidence="3" id="KW-0346">Stress response</keyword>
<keyword evidence="10" id="KW-1185">Reference proteome</keyword>
<evidence type="ECO:0000259" key="8">
    <source>
        <dbReference type="Pfam" id="PF01965"/>
    </source>
</evidence>
<evidence type="ECO:0000313" key="9">
    <source>
        <dbReference type="EMBL" id="GMM37485.1"/>
    </source>
</evidence>
<comment type="function">
    <text evidence="7">Catalyzes the conversion of methylglyoxal (MG) to D-lactate in a single glutathione (GSH)-independent step. May play a role in detoxifying endogenously produced glyoxals. Involved in protection against reactive oxygen species (ROS). Important for viability in stationary phase. May negatively regulate TORC1 in response to nutrient limitation.</text>
</comment>
<evidence type="ECO:0000256" key="2">
    <source>
        <dbReference type="ARBA" id="ARBA00013134"/>
    </source>
</evidence>
<dbReference type="RefSeq" id="XP_064854481.1">
    <property type="nucleotide sequence ID" value="XM_064998409.1"/>
</dbReference>
<evidence type="ECO:0000256" key="7">
    <source>
        <dbReference type="ARBA" id="ARBA00059996"/>
    </source>
</evidence>
<dbReference type="GO" id="GO:0000932">
    <property type="term" value="C:P-body"/>
    <property type="evidence" value="ECO:0007669"/>
    <property type="project" value="UniProtKB-SubCell"/>
</dbReference>
<comment type="subcellular location">
    <subcellularLocation>
        <location evidence="1">Cytoplasm</location>
        <location evidence="1">P-body</location>
    </subcellularLocation>
</comment>
<dbReference type="EC" id="4.2.1.130" evidence="2"/>
<dbReference type="AlphaFoldDB" id="A0AAV5QSD0"/>
<dbReference type="PANTHER" id="PTHR48094">
    <property type="entry name" value="PROTEIN/NUCLEIC ACID DEGLYCASE DJ-1-RELATED"/>
    <property type="match status" value="1"/>
</dbReference>
<dbReference type="GO" id="GO:0031669">
    <property type="term" value="P:cellular response to nutrient levels"/>
    <property type="evidence" value="ECO:0007669"/>
    <property type="project" value="UniProtKB-ARBA"/>
</dbReference>
<sequence length="234" mass="25061">MSKVLLAIPSYHGAFYADGAKTGLFYIEALHPFNAFRKAGYQVDIVSEDGHYGIDEHSTIDAFLVGDDGKVYRDANSEFNVALKNTKSAADVDPKDYKIAFAAAGHGAMWYPKEATLRKLFVDIYANNGVAAAVCHGPAIFAGLEDPITKKPFFSGKKATGFTDIGEVQAGADDAMKKYNLDTIKTLVERDNGTYVEPAGPWDDFTVADGRFITGVNPQSATSTAEKAIAAASA</sequence>
<dbReference type="Gene3D" id="3.40.50.880">
    <property type="match status" value="1"/>
</dbReference>
<dbReference type="GO" id="GO:0019172">
    <property type="term" value="F:glyoxalase III activity"/>
    <property type="evidence" value="ECO:0007669"/>
    <property type="project" value="UniProtKB-EC"/>
</dbReference>
<proteinExistence type="inferred from homology"/>
<comment type="caution">
    <text evidence="9">The sequence shown here is derived from an EMBL/GenBank/DDBJ whole genome shotgun (WGS) entry which is preliminary data.</text>
</comment>
<evidence type="ECO:0000256" key="3">
    <source>
        <dbReference type="ARBA" id="ARBA00023016"/>
    </source>
</evidence>
<dbReference type="InterPro" id="IPR002818">
    <property type="entry name" value="DJ-1/PfpI"/>
</dbReference>
<comment type="similarity">
    <text evidence="5">Belongs to the peptidase C56 family. HSP31-like subfamily.</text>
</comment>
<feature type="domain" description="DJ-1/PfpI" evidence="8">
    <location>
        <begin position="27"/>
        <end position="222"/>
    </location>
</feature>
<dbReference type="FunFam" id="3.40.50.880:FF:000051">
    <property type="entry name" value="Glutathione-independent glyoxalase HSP31"/>
    <property type="match status" value="1"/>
</dbReference>
<organism evidence="9 10">
    <name type="scientific">Saccharomycopsis crataegensis</name>
    <dbReference type="NCBI Taxonomy" id="43959"/>
    <lineage>
        <taxon>Eukaryota</taxon>
        <taxon>Fungi</taxon>
        <taxon>Dikarya</taxon>
        <taxon>Ascomycota</taxon>
        <taxon>Saccharomycotina</taxon>
        <taxon>Saccharomycetes</taxon>
        <taxon>Saccharomycopsidaceae</taxon>
        <taxon>Saccharomycopsis</taxon>
    </lineage>
</organism>
<dbReference type="SUPFAM" id="SSF52317">
    <property type="entry name" value="Class I glutamine amidotransferase-like"/>
    <property type="match status" value="1"/>
</dbReference>
<dbReference type="EMBL" id="BTFZ01000012">
    <property type="protein sequence ID" value="GMM37485.1"/>
    <property type="molecule type" value="Genomic_DNA"/>
</dbReference>
<dbReference type="Proteomes" id="UP001360560">
    <property type="component" value="Unassembled WGS sequence"/>
</dbReference>
<dbReference type="GeneID" id="90075460"/>
<accession>A0AAV5QSD0</accession>
<dbReference type="GO" id="GO:0019243">
    <property type="term" value="P:methylglyoxal catabolic process to D-lactate via S-lactoyl-glutathione"/>
    <property type="evidence" value="ECO:0007669"/>
    <property type="project" value="TreeGrafter"/>
</dbReference>
<dbReference type="InterPro" id="IPR029062">
    <property type="entry name" value="Class_I_gatase-like"/>
</dbReference>
<keyword evidence="4" id="KW-0456">Lyase</keyword>
<comment type="catalytic activity">
    <reaction evidence="6">
        <text>methylglyoxal + H2O = (R)-lactate + H(+)</text>
        <dbReference type="Rhea" id="RHEA:27754"/>
        <dbReference type="ChEBI" id="CHEBI:15377"/>
        <dbReference type="ChEBI" id="CHEBI:15378"/>
        <dbReference type="ChEBI" id="CHEBI:16004"/>
        <dbReference type="ChEBI" id="CHEBI:17158"/>
        <dbReference type="EC" id="4.2.1.130"/>
    </reaction>
</comment>
<dbReference type="PANTHER" id="PTHR48094:SF11">
    <property type="entry name" value="GLUTATHIONE-INDEPENDENT GLYOXALASE HSP31-RELATED"/>
    <property type="match status" value="1"/>
</dbReference>
<dbReference type="Pfam" id="PF01965">
    <property type="entry name" value="DJ-1_PfpI"/>
    <property type="match status" value="1"/>
</dbReference>
<protein>
    <recommendedName>
        <fullName evidence="2">D-lactate dehydratase</fullName>
        <ecNumber evidence="2">4.2.1.130</ecNumber>
    </recommendedName>
</protein>
<gene>
    <name evidence="9" type="ORF">DASC09_048100</name>
</gene>
<evidence type="ECO:0000313" key="10">
    <source>
        <dbReference type="Proteomes" id="UP001360560"/>
    </source>
</evidence>